<reference evidence="2" key="1">
    <citation type="submission" date="2021-03" db="EMBL/GenBank/DDBJ databases">
        <title>Comparative genomics and phylogenomic investigation of the class Geoglossomycetes provide insights into ecological specialization and systematics.</title>
        <authorList>
            <person name="Melie T."/>
            <person name="Pirro S."/>
            <person name="Miller A.N."/>
            <person name="Quandt A."/>
        </authorList>
    </citation>
    <scope>NUCLEOTIDE SEQUENCE</scope>
    <source>
        <strain evidence="2">GBOQ0MN5Z8</strain>
    </source>
</reference>
<name>A0A9P8L1Q3_9PEZI</name>
<feature type="compositionally biased region" description="Basic and acidic residues" evidence="1">
    <location>
        <begin position="67"/>
        <end position="88"/>
    </location>
</feature>
<feature type="compositionally biased region" description="Low complexity" evidence="1">
    <location>
        <begin position="112"/>
        <end position="133"/>
    </location>
</feature>
<keyword evidence="3" id="KW-1185">Reference proteome</keyword>
<gene>
    <name evidence="2" type="ORF">FGG08_002422</name>
</gene>
<evidence type="ECO:0000313" key="3">
    <source>
        <dbReference type="Proteomes" id="UP000698800"/>
    </source>
</evidence>
<evidence type="ECO:0000313" key="2">
    <source>
        <dbReference type="EMBL" id="KAH0543258.1"/>
    </source>
</evidence>
<proteinExistence type="predicted"/>
<protein>
    <submittedName>
        <fullName evidence="2">Uncharacterized protein</fullName>
    </submittedName>
</protein>
<organism evidence="2 3">
    <name type="scientific">Glutinoglossum americanum</name>
    <dbReference type="NCBI Taxonomy" id="1670608"/>
    <lineage>
        <taxon>Eukaryota</taxon>
        <taxon>Fungi</taxon>
        <taxon>Dikarya</taxon>
        <taxon>Ascomycota</taxon>
        <taxon>Pezizomycotina</taxon>
        <taxon>Geoglossomycetes</taxon>
        <taxon>Geoglossales</taxon>
        <taxon>Geoglossaceae</taxon>
        <taxon>Glutinoglossum</taxon>
    </lineage>
</organism>
<feature type="region of interest" description="Disordered" evidence="1">
    <location>
        <begin position="46"/>
        <end position="168"/>
    </location>
</feature>
<dbReference type="AlphaFoldDB" id="A0A9P8L1Q3"/>
<evidence type="ECO:0000256" key="1">
    <source>
        <dbReference type="SAM" id="MobiDB-lite"/>
    </source>
</evidence>
<feature type="compositionally biased region" description="Basic and acidic residues" evidence="1">
    <location>
        <begin position="46"/>
        <end position="57"/>
    </location>
</feature>
<dbReference type="EMBL" id="JAGHQL010000036">
    <property type="protein sequence ID" value="KAH0543258.1"/>
    <property type="molecule type" value="Genomic_DNA"/>
</dbReference>
<dbReference type="OrthoDB" id="5397628at2759"/>
<feature type="compositionally biased region" description="Basic and acidic residues" evidence="1">
    <location>
        <begin position="144"/>
        <end position="156"/>
    </location>
</feature>
<sequence>MLNRLLPFTRPGTPLIQDILHSVVLASIIYFAPRILEKQLERDTRREAIPPQDKETVLENEVTGAEQRLEGSDAEAEGHQDLEGHEDIQYYPTDSDTADNAIDHANPPPQAHPQQPTDTADTATTDATAPRTRTIGKKKAKSLARKDQTRAYHEFQRQQGEAQRARDREIEASLAASLAEEKHRRALLEQDLQEKRRQERQSKRDQDRSRREQDAERKARAISLVHQGLRSHGYVRISELVKTVGGGGDDGIDSTWVERLVRAEGMLGLQTSGSSESTDALTMLTSTGYIVLVTNTDLQEAYQRALNLPSGSDDGKVSYEAVGRVLEEGLLERGTGKGGGIIRV</sequence>
<accession>A0A9P8L1Q3</accession>
<feature type="region of interest" description="Disordered" evidence="1">
    <location>
        <begin position="189"/>
        <end position="218"/>
    </location>
</feature>
<comment type="caution">
    <text evidence="2">The sequence shown here is derived from an EMBL/GenBank/DDBJ whole genome shotgun (WGS) entry which is preliminary data.</text>
</comment>
<feature type="compositionally biased region" description="Basic residues" evidence="1">
    <location>
        <begin position="134"/>
        <end position="143"/>
    </location>
</feature>
<dbReference type="Proteomes" id="UP000698800">
    <property type="component" value="Unassembled WGS sequence"/>
</dbReference>